<dbReference type="STRING" id="418495.SAMN05216215_1015119"/>
<dbReference type="GO" id="GO:0046872">
    <property type="term" value="F:metal ion binding"/>
    <property type="evidence" value="ECO:0007669"/>
    <property type="project" value="InterPro"/>
</dbReference>
<keyword evidence="3" id="KW-1185">Reference proteome</keyword>
<evidence type="ECO:0000313" key="3">
    <source>
        <dbReference type="Proteomes" id="UP000199529"/>
    </source>
</evidence>
<keyword evidence="2" id="KW-0413">Isomerase</keyword>
<dbReference type="Pfam" id="PF11716">
    <property type="entry name" value="MDMPI_N"/>
    <property type="match status" value="1"/>
</dbReference>
<dbReference type="SUPFAM" id="SSF55718">
    <property type="entry name" value="SCP-like"/>
    <property type="match status" value="1"/>
</dbReference>
<keyword evidence="2" id="KW-0670">Pyruvate</keyword>
<accession>A0A1H3EQE8</accession>
<dbReference type="RefSeq" id="WP_093266807.1">
    <property type="nucleotide sequence ID" value="NZ_FNOK01000015.1"/>
</dbReference>
<dbReference type="Gene3D" id="3.30.1050.20">
    <property type="match status" value="1"/>
</dbReference>
<protein>
    <submittedName>
        <fullName evidence="2">Maleylpyruvate isomerase</fullName>
    </submittedName>
</protein>
<feature type="domain" description="Mycothiol-dependent maleylpyruvate isomerase metal-binding" evidence="1">
    <location>
        <begin position="35"/>
        <end position="169"/>
    </location>
</feature>
<sequence>MADIALGTGGRSAAQPAAAAQLAHQITTQLTAIDDASSRLLDTVAGLDELAVRQPSLLPGWSRAHVITHLARNADGFGNLLIWARTGIEHAMYASGEDRDEAISEGAVRSHRLLLEDLAASCDRFAHAARALPEAAWTAEIADAVGDPMPAHHMLRLRLLEVWVHLVDLDHDVDFDDIPRPAAEQLLEDVVQQYGGRPDVPALSVEVDFGDHRRTWDLRGTTAPPSRVRGEPGPMLGWLLGRTGSELLDGDSPNLPDWL</sequence>
<evidence type="ECO:0000313" key="2">
    <source>
        <dbReference type="EMBL" id="SDX80860.1"/>
    </source>
</evidence>
<gene>
    <name evidence="2" type="ORF">SAMN05216215_1015119</name>
</gene>
<dbReference type="InterPro" id="IPR034660">
    <property type="entry name" value="DinB/YfiT-like"/>
</dbReference>
<dbReference type="InterPro" id="IPR024344">
    <property type="entry name" value="MDMPI_metal-binding"/>
</dbReference>
<dbReference type="AlphaFoldDB" id="A0A1H3EQE8"/>
<dbReference type="OrthoDB" id="5118203at2"/>
<dbReference type="GO" id="GO:0016853">
    <property type="term" value="F:isomerase activity"/>
    <property type="evidence" value="ECO:0007669"/>
    <property type="project" value="UniProtKB-KW"/>
</dbReference>
<evidence type="ECO:0000259" key="1">
    <source>
        <dbReference type="Pfam" id="PF11716"/>
    </source>
</evidence>
<dbReference type="InterPro" id="IPR017517">
    <property type="entry name" value="Maleyloyr_isom"/>
</dbReference>
<reference evidence="3" key="1">
    <citation type="submission" date="2016-10" db="EMBL/GenBank/DDBJ databases">
        <authorList>
            <person name="Varghese N."/>
            <person name="Submissions S."/>
        </authorList>
    </citation>
    <scope>NUCLEOTIDE SEQUENCE [LARGE SCALE GENOMIC DNA]</scope>
    <source>
        <strain evidence="3">CGMCC 4.3530</strain>
    </source>
</reference>
<dbReference type="Proteomes" id="UP000199529">
    <property type="component" value="Unassembled WGS sequence"/>
</dbReference>
<name>A0A1H3EQE8_9PSEU</name>
<dbReference type="SUPFAM" id="SSF109854">
    <property type="entry name" value="DinB/YfiT-like putative metalloenzymes"/>
    <property type="match status" value="1"/>
</dbReference>
<dbReference type="Gene3D" id="1.20.120.450">
    <property type="entry name" value="dinb family like domain"/>
    <property type="match status" value="1"/>
</dbReference>
<dbReference type="InterPro" id="IPR036527">
    <property type="entry name" value="SCP2_sterol-bd_dom_sf"/>
</dbReference>
<dbReference type="NCBIfam" id="TIGR03083">
    <property type="entry name" value="maleylpyruvate isomerase family mycothiol-dependent enzyme"/>
    <property type="match status" value="1"/>
</dbReference>
<dbReference type="EMBL" id="FNOK01000015">
    <property type="protein sequence ID" value="SDX80860.1"/>
    <property type="molecule type" value="Genomic_DNA"/>
</dbReference>
<proteinExistence type="predicted"/>
<organism evidence="2 3">
    <name type="scientific">Saccharopolyspora shandongensis</name>
    <dbReference type="NCBI Taxonomy" id="418495"/>
    <lineage>
        <taxon>Bacteria</taxon>
        <taxon>Bacillati</taxon>
        <taxon>Actinomycetota</taxon>
        <taxon>Actinomycetes</taxon>
        <taxon>Pseudonocardiales</taxon>
        <taxon>Pseudonocardiaceae</taxon>
        <taxon>Saccharopolyspora</taxon>
    </lineage>
</organism>